<evidence type="ECO:0000313" key="2">
    <source>
        <dbReference type="Proteomes" id="UP000648182"/>
    </source>
</evidence>
<sequence length="47" mass="5330">MRRKHSGIPLSGDSKLADATNDQRKFIVLGAIKSWHIDVYQNPHSLK</sequence>
<name>A0ABR8VL94_9BACI</name>
<evidence type="ECO:0000313" key="1">
    <source>
        <dbReference type="EMBL" id="MBD8005510.1"/>
    </source>
</evidence>
<dbReference type="EMBL" id="JACSPV010000015">
    <property type="protein sequence ID" value="MBD8005510.1"/>
    <property type="molecule type" value="Genomic_DNA"/>
</dbReference>
<protein>
    <submittedName>
        <fullName evidence="1">Uncharacterized protein</fullName>
    </submittedName>
</protein>
<proteinExistence type="predicted"/>
<gene>
    <name evidence="1" type="ORF">H9631_10470</name>
</gene>
<organism evidence="1 2">
    <name type="scientific">Bacillus norwichensis</name>
    <dbReference type="NCBI Taxonomy" id="2762217"/>
    <lineage>
        <taxon>Bacteria</taxon>
        <taxon>Bacillati</taxon>
        <taxon>Bacillota</taxon>
        <taxon>Bacilli</taxon>
        <taxon>Bacillales</taxon>
        <taxon>Bacillaceae</taxon>
        <taxon>Bacillus</taxon>
    </lineage>
</organism>
<comment type="caution">
    <text evidence="1">The sequence shown here is derived from an EMBL/GenBank/DDBJ whole genome shotgun (WGS) entry which is preliminary data.</text>
</comment>
<dbReference type="Proteomes" id="UP000648182">
    <property type="component" value="Unassembled WGS sequence"/>
</dbReference>
<accession>A0ABR8VL94</accession>
<dbReference type="RefSeq" id="WP_191812536.1">
    <property type="nucleotide sequence ID" value="NZ_JACSPV010000015.1"/>
</dbReference>
<reference evidence="1 2" key="1">
    <citation type="submission" date="2020-08" db="EMBL/GenBank/DDBJ databases">
        <title>A Genomic Blueprint of the Chicken Gut Microbiome.</title>
        <authorList>
            <person name="Gilroy R."/>
            <person name="Ravi A."/>
            <person name="Getino M."/>
            <person name="Pursley I."/>
            <person name="Horton D.L."/>
            <person name="Alikhan N.-F."/>
            <person name="Baker D."/>
            <person name="Gharbi K."/>
            <person name="Hall N."/>
            <person name="Watson M."/>
            <person name="Adriaenssens E.M."/>
            <person name="Foster-Nyarko E."/>
            <person name="Jarju S."/>
            <person name="Secka A."/>
            <person name="Antonio M."/>
            <person name="Oren A."/>
            <person name="Chaudhuri R."/>
            <person name="La Ragione R.M."/>
            <person name="Hildebrand F."/>
            <person name="Pallen M.J."/>
        </authorList>
    </citation>
    <scope>NUCLEOTIDE SEQUENCE [LARGE SCALE GENOMIC DNA]</scope>
    <source>
        <strain evidence="1 2">Sa1BUA2</strain>
    </source>
</reference>
<keyword evidence="2" id="KW-1185">Reference proteome</keyword>